<feature type="region of interest" description="Disordered" evidence="1">
    <location>
        <begin position="70"/>
        <end position="100"/>
    </location>
</feature>
<evidence type="ECO:0000313" key="4">
    <source>
        <dbReference type="Proteomes" id="UP000317078"/>
    </source>
</evidence>
<organism evidence="3 4">
    <name type="scientific">Muricoccus nepalensis</name>
    <dbReference type="NCBI Taxonomy" id="1854500"/>
    <lineage>
        <taxon>Bacteria</taxon>
        <taxon>Pseudomonadati</taxon>
        <taxon>Pseudomonadota</taxon>
        <taxon>Alphaproteobacteria</taxon>
        <taxon>Acetobacterales</taxon>
        <taxon>Roseomonadaceae</taxon>
        <taxon>Muricoccus</taxon>
    </lineage>
</organism>
<feature type="transmembrane region" description="Helical" evidence="2">
    <location>
        <begin position="29"/>
        <end position="53"/>
    </location>
</feature>
<protein>
    <submittedName>
        <fullName evidence="3">Uncharacterized protein</fullName>
    </submittedName>
</protein>
<feature type="transmembrane region" description="Helical" evidence="2">
    <location>
        <begin position="7"/>
        <end position="23"/>
    </location>
</feature>
<keyword evidence="4" id="KW-1185">Reference proteome</keyword>
<comment type="caution">
    <text evidence="3">The sequence shown here is derived from an EMBL/GenBank/DDBJ whole genome shotgun (WGS) entry which is preliminary data.</text>
</comment>
<proteinExistence type="predicted"/>
<evidence type="ECO:0000313" key="3">
    <source>
        <dbReference type="EMBL" id="TPG57186.1"/>
    </source>
</evidence>
<dbReference type="AlphaFoldDB" id="A0A502G827"/>
<reference evidence="3 4" key="1">
    <citation type="journal article" date="2019" name="Environ. Microbiol.">
        <title>Species interactions and distinct microbial communities in high Arctic permafrost affected cryosols are associated with the CH4 and CO2 gas fluxes.</title>
        <authorList>
            <person name="Altshuler I."/>
            <person name="Hamel J."/>
            <person name="Turney S."/>
            <person name="Magnuson E."/>
            <person name="Levesque R."/>
            <person name="Greer C."/>
            <person name="Whyte L.G."/>
        </authorList>
    </citation>
    <scope>NUCLEOTIDE SEQUENCE [LARGE SCALE GENOMIC DNA]</scope>
    <source>
        <strain evidence="3 4">S9.3B</strain>
    </source>
</reference>
<keyword evidence="2" id="KW-1133">Transmembrane helix</keyword>
<evidence type="ECO:0000256" key="2">
    <source>
        <dbReference type="SAM" id="Phobius"/>
    </source>
</evidence>
<dbReference type="Proteomes" id="UP000317078">
    <property type="component" value="Unassembled WGS sequence"/>
</dbReference>
<dbReference type="EMBL" id="RCZP01000009">
    <property type="protein sequence ID" value="TPG57186.1"/>
    <property type="molecule type" value="Genomic_DNA"/>
</dbReference>
<dbReference type="OrthoDB" id="7276927at2"/>
<keyword evidence="2" id="KW-0472">Membrane</keyword>
<sequence length="100" mass="10712">MPYLVETVLFLAPFALYAVWLRFNPGRAVAAHVVVLALLGLGVSIGAAIWYGLSRGMDPYTAYVPPRVTSEGIAPGHAGEERSTGAWPTLRAPEPGPPRR</sequence>
<gene>
    <name evidence="3" type="ORF">EAH89_12075</name>
</gene>
<dbReference type="RefSeq" id="WP_140883294.1">
    <property type="nucleotide sequence ID" value="NZ_RCZP01000009.1"/>
</dbReference>
<accession>A0A502G827</accession>
<keyword evidence="2" id="KW-0812">Transmembrane</keyword>
<name>A0A502G827_9PROT</name>
<evidence type="ECO:0000256" key="1">
    <source>
        <dbReference type="SAM" id="MobiDB-lite"/>
    </source>
</evidence>